<protein>
    <recommendedName>
        <fullName evidence="4">Ribosome-binding factor A</fullName>
    </recommendedName>
</protein>
<dbReference type="InterPro" id="IPR000238">
    <property type="entry name" value="RbfA"/>
</dbReference>
<dbReference type="InterPro" id="IPR015946">
    <property type="entry name" value="KH_dom-like_a/b"/>
</dbReference>
<organism evidence="2 3">
    <name type="scientific">Elliptochloris bilobata</name>
    <dbReference type="NCBI Taxonomy" id="381761"/>
    <lineage>
        <taxon>Eukaryota</taxon>
        <taxon>Viridiplantae</taxon>
        <taxon>Chlorophyta</taxon>
        <taxon>core chlorophytes</taxon>
        <taxon>Trebouxiophyceae</taxon>
        <taxon>Trebouxiophyceae incertae sedis</taxon>
        <taxon>Elliptochloris clade</taxon>
        <taxon>Elliptochloris</taxon>
    </lineage>
</organism>
<dbReference type="AlphaFoldDB" id="A0AAW1SA19"/>
<dbReference type="GO" id="GO:0006364">
    <property type="term" value="P:rRNA processing"/>
    <property type="evidence" value="ECO:0007669"/>
    <property type="project" value="InterPro"/>
</dbReference>
<comment type="caution">
    <text evidence="2">The sequence shown here is derived from an EMBL/GenBank/DDBJ whole genome shotgun (WGS) entry which is preliminary data.</text>
</comment>
<dbReference type="InterPro" id="IPR023799">
    <property type="entry name" value="RbfA_dom_sf"/>
</dbReference>
<evidence type="ECO:0000313" key="3">
    <source>
        <dbReference type="Proteomes" id="UP001445335"/>
    </source>
</evidence>
<dbReference type="SUPFAM" id="SSF89919">
    <property type="entry name" value="Ribosome-binding factor A, RbfA"/>
    <property type="match status" value="1"/>
</dbReference>
<dbReference type="PANTHER" id="PTHR33515">
    <property type="entry name" value="RIBOSOME-BINDING FACTOR A, CHLOROPLASTIC-RELATED"/>
    <property type="match status" value="1"/>
</dbReference>
<reference evidence="2 3" key="1">
    <citation type="journal article" date="2024" name="Nat. Commun.">
        <title>Phylogenomics reveals the evolutionary origins of lichenization in chlorophyte algae.</title>
        <authorList>
            <person name="Puginier C."/>
            <person name="Libourel C."/>
            <person name="Otte J."/>
            <person name="Skaloud P."/>
            <person name="Haon M."/>
            <person name="Grisel S."/>
            <person name="Petersen M."/>
            <person name="Berrin J.G."/>
            <person name="Delaux P.M."/>
            <person name="Dal Grande F."/>
            <person name="Keller J."/>
        </authorList>
    </citation>
    <scope>NUCLEOTIDE SEQUENCE [LARGE SCALE GENOMIC DNA]</scope>
    <source>
        <strain evidence="2 3">SAG 245.80</strain>
    </source>
</reference>
<accession>A0AAW1SA19</accession>
<feature type="region of interest" description="Disordered" evidence="1">
    <location>
        <begin position="194"/>
        <end position="265"/>
    </location>
</feature>
<dbReference type="HAMAP" id="MF_00003">
    <property type="entry name" value="RbfA"/>
    <property type="match status" value="1"/>
</dbReference>
<dbReference type="Pfam" id="PF02033">
    <property type="entry name" value="RBFA"/>
    <property type="match status" value="1"/>
</dbReference>
<evidence type="ECO:0008006" key="4">
    <source>
        <dbReference type="Google" id="ProtNLM"/>
    </source>
</evidence>
<proteinExistence type="inferred from homology"/>
<dbReference type="EMBL" id="JALJOU010000007">
    <property type="protein sequence ID" value="KAK9842439.1"/>
    <property type="molecule type" value="Genomic_DNA"/>
</dbReference>
<evidence type="ECO:0000313" key="2">
    <source>
        <dbReference type="EMBL" id="KAK9842439.1"/>
    </source>
</evidence>
<dbReference type="GO" id="GO:0043024">
    <property type="term" value="F:ribosomal small subunit binding"/>
    <property type="evidence" value="ECO:0007669"/>
    <property type="project" value="TreeGrafter"/>
</dbReference>
<feature type="compositionally biased region" description="Low complexity" evidence="1">
    <location>
        <begin position="207"/>
        <end position="217"/>
    </location>
</feature>
<sequence>MAQLAFVAAQRVGTHRTVAAHPRRVARVARQLEREVGTLLSSDPVLQAAVCPERRYGVDDELSAIATVTEVELSKDLAVAKIYISIYSDPTGQDVAWDGLQRLQGYVRRHIASAIRMRSCPEIRFIRDDSMQRGEEVLALLERVKRQDAGLEEPPPIGLPGYVPAAATAAARGYGPGGARDMRPDWRTVVGAFAEDTGEGGGERVTGASAAVGASSSEGEEDEDEEEESEEGDEGEENSDDDDDEDEDVAAFFDDLDPEDLMPDARTAGSMTVFADMFGGADPVSGPMAPTVRDPFMPRRVQKRLVRGSKGAKGRKGGRRR</sequence>
<feature type="region of interest" description="Disordered" evidence="1">
    <location>
        <begin position="281"/>
        <end position="321"/>
    </location>
</feature>
<dbReference type="PROSITE" id="PS01319">
    <property type="entry name" value="RBFA"/>
    <property type="match status" value="1"/>
</dbReference>
<keyword evidence="3" id="KW-1185">Reference proteome</keyword>
<feature type="compositionally biased region" description="Acidic residues" evidence="1">
    <location>
        <begin position="218"/>
        <end position="262"/>
    </location>
</feature>
<dbReference type="PANTHER" id="PTHR33515:SF1">
    <property type="entry name" value="RIBOSOME-BINDING FACTOR A, CHLOROPLASTIC-RELATED"/>
    <property type="match status" value="1"/>
</dbReference>
<name>A0AAW1SA19_9CHLO</name>
<dbReference type="InterPro" id="IPR020053">
    <property type="entry name" value="Ribosome-bd_factorA_CS"/>
</dbReference>
<evidence type="ECO:0000256" key="1">
    <source>
        <dbReference type="SAM" id="MobiDB-lite"/>
    </source>
</evidence>
<gene>
    <name evidence="2" type="ORF">WJX81_000271</name>
</gene>
<dbReference type="Proteomes" id="UP001445335">
    <property type="component" value="Unassembled WGS sequence"/>
</dbReference>
<dbReference type="NCBIfam" id="TIGR00082">
    <property type="entry name" value="rbfA"/>
    <property type="match status" value="1"/>
</dbReference>
<feature type="compositionally biased region" description="Basic residues" evidence="1">
    <location>
        <begin position="300"/>
        <end position="321"/>
    </location>
</feature>
<dbReference type="Gene3D" id="3.30.300.20">
    <property type="match status" value="1"/>
</dbReference>